<dbReference type="EMBL" id="MU620940">
    <property type="protein sequence ID" value="KAI8577444.1"/>
    <property type="molecule type" value="Genomic_DNA"/>
</dbReference>
<dbReference type="InterPro" id="IPR017439">
    <property type="entry name" value="Amidohydrolase"/>
</dbReference>
<evidence type="ECO:0000259" key="3">
    <source>
        <dbReference type="Pfam" id="PF07687"/>
    </source>
</evidence>
<keyword evidence="5" id="KW-1185">Reference proteome</keyword>
<dbReference type="InterPro" id="IPR011650">
    <property type="entry name" value="Peptidase_M20_dimer"/>
</dbReference>
<dbReference type="PANTHER" id="PTHR30575:SF0">
    <property type="entry name" value="XAA-ARG DIPEPTIDASE"/>
    <property type="match status" value="1"/>
</dbReference>
<proteinExistence type="inferred from homology"/>
<dbReference type="NCBIfam" id="TIGR01891">
    <property type="entry name" value="amidohydrolases"/>
    <property type="match status" value="1"/>
</dbReference>
<reference evidence="4" key="2">
    <citation type="journal article" date="2022" name="Proc. Natl. Acad. Sci. U.S.A.">
        <title>Diploid-dominant life cycles characterize the early evolution of Fungi.</title>
        <authorList>
            <person name="Amses K.R."/>
            <person name="Simmons D.R."/>
            <person name="Longcore J.E."/>
            <person name="Mondo S.J."/>
            <person name="Seto K."/>
            <person name="Jeronimo G.H."/>
            <person name="Bonds A.E."/>
            <person name="Quandt C.A."/>
            <person name="Davis W.J."/>
            <person name="Chang Y."/>
            <person name="Federici B.A."/>
            <person name="Kuo A."/>
            <person name="LaButti K."/>
            <person name="Pangilinan J."/>
            <person name="Andreopoulos W."/>
            <person name="Tritt A."/>
            <person name="Riley R."/>
            <person name="Hundley H."/>
            <person name="Johnson J."/>
            <person name="Lipzen A."/>
            <person name="Barry K."/>
            <person name="Lang B.F."/>
            <person name="Cuomo C.A."/>
            <person name="Buchler N.E."/>
            <person name="Grigoriev I.V."/>
            <person name="Spatafora J.W."/>
            <person name="Stajich J.E."/>
            <person name="James T.Y."/>
        </authorList>
    </citation>
    <scope>NUCLEOTIDE SEQUENCE</scope>
    <source>
        <strain evidence="4">AG</strain>
    </source>
</reference>
<dbReference type="InterPro" id="IPR052030">
    <property type="entry name" value="Peptidase_M20/M20A_hydrolases"/>
</dbReference>
<dbReference type="GeneID" id="75916099"/>
<comment type="similarity">
    <text evidence="1 2">Belongs to the peptidase M20A family.</text>
</comment>
<dbReference type="FunFam" id="3.30.70.360:FF:000004">
    <property type="entry name" value="Peptidase M20 domain-containing protein 2"/>
    <property type="match status" value="1"/>
</dbReference>
<sequence>MTNSSIEQEVTNVINSIDGELRKISLKIHDNPEQSYEEVKAHSLLTDYLEQKGFIVTRHASGLETGFFAEYSNGPGRRVGFCSEYDALPGVGHACGHNLIAIAGLACAIATRNLLERNLLQGSVVLFGTPAEEKGSGKIRMVNNNDIQSRVDFCMMLHPFPSEGVYGTMLALDSVNVEYFGKPSHAAGAPFNGRNAVDALMQAYNNIAMLRQQTLPTNRLHGIVTNGGNAPNIIPEYASGFFYARSVTREQLKTLQAKVNDCFEAAAVATETKVKYQWGQEGIVEDVFQNDTLAANFIHFMENEGIKYESKEWQEKQASGSTDFGNISYVVPGLHPGFKIVTDGPNHSHEFTTAARTEDSHRRTLRAAKCLTLTAVKVMTDDKLFEKVVADFEKGKQE</sequence>
<dbReference type="Proteomes" id="UP001206595">
    <property type="component" value="Unassembled WGS sequence"/>
</dbReference>
<feature type="domain" description="Peptidase M20 dimerisation" evidence="3">
    <location>
        <begin position="174"/>
        <end position="269"/>
    </location>
</feature>
<dbReference type="Gene3D" id="3.40.630.10">
    <property type="entry name" value="Zn peptidases"/>
    <property type="match status" value="1"/>
</dbReference>
<dbReference type="Gene3D" id="3.30.70.360">
    <property type="match status" value="1"/>
</dbReference>
<dbReference type="Pfam" id="PF01546">
    <property type="entry name" value="Peptidase_M20"/>
    <property type="match status" value="1"/>
</dbReference>
<dbReference type="InterPro" id="IPR036264">
    <property type="entry name" value="Bact_exopeptidase_dim_dom"/>
</dbReference>
<evidence type="ECO:0000256" key="2">
    <source>
        <dbReference type="PIRNR" id="PIRNR037226"/>
    </source>
</evidence>
<dbReference type="SUPFAM" id="SSF53187">
    <property type="entry name" value="Zn-dependent exopeptidases"/>
    <property type="match status" value="1"/>
</dbReference>
<comment type="caution">
    <text evidence="4">The sequence shown here is derived from an EMBL/GenBank/DDBJ whole genome shotgun (WGS) entry which is preliminary data.</text>
</comment>
<reference evidence="4" key="1">
    <citation type="submission" date="2021-06" db="EMBL/GenBank/DDBJ databases">
        <authorList>
            <consortium name="DOE Joint Genome Institute"/>
            <person name="Mondo S.J."/>
            <person name="Amses K.R."/>
            <person name="Simmons D.R."/>
            <person name="Longcore J.E."/>
            <person name="Seto K."/>
            <person name="Alves G.H."/>
            <person name="Bonds A.E."/>
            <person name="Quandt C.A."/>
            <person name="Davis W.J."/>
            <person name="Chang Y."/>
            <person name="Letcher P.M."/>
            <person name="Powell M.J."/>
            <person name="Kuo A."/>
            <person name="Labutti K."/>
            <person name="Pangilinan J."/>
            <person name="Andreopoulos W."/>
            <person name="Tritt A."/>
            <person name="Riley R."/>
            <person name="Hundley H."/>
            <person name="Johnson J."/>
            <person name="Lipzen A."/>
            <person name="Barry K."/>
            <person name="Berbee M.L."/>
            <person name="Buchler N.E."/>
            <person name="Grigoriev I.V."/>
            <person name="Spatafora J.W."/>
            <person name="Stajich J.E."/>
            <person name="James T.Y."/>
        </authorList>
    </citation>
    <scope>NUCLEOTIDE SEQUENCE</scope>
    <source>
        <strain evidence="4">AG</strain>
    </source>
</reference>
<evidence type="ECO:0000313" key="5">
    <source>
        <dbReference type="Proteomes" id="UP001206595"/>
    </source>
</evidence>
<accession>A0AAD5E688</accession>
<evidence type="ECO:0000256" key="1">
    <source>
        <dbReference type="ARBA" id="ARBA00006247"/>
    </source>
</evidence>
<organism evidence="4 5">
    <name type="scientific">Umbelopsis ramanniana AG</name>
    <dbReference type="NCBI Taxonomy" id="1314678"/>
    <lineage>
        <taxon>Eukaryota</taxon>
        <taxon>Fungi</taxon>
        <taxon>Fungi incertae sedis</taxon>
        <taxon>Mucoromycota</taxon>
        <taxon>Mucoromycotina</taxon>
        <taxon>Umbelopsidomycetes</taxon>
        <taxon>Umbelopsidales</taxon>
        <taxon>Umbelopsidaceae</taxon>
        <taxon>Umbelopsis</taxon>
    </lineage>
</organism>
<dbReference type="RefSeq" id="XP_051442448.1">
    <property type="nucleotide sequence ID" value="XM_051590756.1"/>
</dbReference>
<dbReference type="GO" id="GO:0016805">
    <property type="term" value="F:dipeptidase activity"/>
    <property type="evidence" value="ECO:0007669"/>
    <property type="project" value="InterPro"/>
</dbReference>
<dbReference type="CDD" id="cd05672">
    <property type="entry name" value="M20_ACY1L2-like"/>
    <property type="match status" value="1"/>
</dbReference>
<dbReference type="AlphaFoldDB" id="A0AAD5E688"/>
<dbReference type="InterPro" id="IPR017144">
    <property type="entry name" value="Xaa-Arg_dipeptidase"/>
</dbReference>
<dbReference type="SUPFAM" id="SSF55031">
    <property type="entry name" value="Bacterial exopeptidase dimerisation domain"/>
    <property type="match status" value="1"/>
</dbReference>
<protein>
    <recommendedName>
        <fullName evidence="2">Peptidase M20 domain-containing protein 2</fullName>
    </recommendedName>
</protein>
<gene>
    <name evidence="4" type="ORF">K450DRAFT_251665</name>
</gene>
<name>A0AAD5E688_UMBRA</name>
<dbReference type="PANTHER" id="PTHR30575">
    <property type="entry name" value="PEPTIDASE M20"/>
    <property type="match status" value="1"/>
</dbReference>
<dbReference type="Pfam" id="PF07687">
    <property type="entry name" value="M20_dimer"/>
    <property type="match status" value="1"/>
</dbReference>
<dbReference type="InterPro" id="IPR002933">
    <property type="entry name" value="Peptidase_M20"/>
</dbReference>
<dbReference type="PIRSF" id="PIRSF037226">
    <property type="entry name" value="Amidohydrolase_ACY1L2_prd"/>
    <property type="match status" value="1"/>
</dbReference>
<evidence type="ECO:0000313" key="4">
    <source>
        <dbReference type="EMBL" id="KAI8577444.1"/>
    </source>
</evidence>